<proteinExistence type="predicted"/>
<dbReference type="InterPro" id="IPR055469">
    <property type="entry name" value="DUF7041"/>
</dbReference>
<sequence length="260" mass="29710">MHNDEQETPAPERQAPIRVDTLDNGKVKLPDFVEEHTDLWFWQVEAAFEAAGIVSDKKRYYTIIGQLPTRVMYKLADFRTNPAARNKMYENLKARIINEFADSTQTKLTKLLSDLSLGDRKPSQLLAEMRTRAAATPVTDELLKQLWLRNLPEQIRAILSADEHITLVNAATMADRIMEATKGSNSFIHAVQQSPQQTVNTHSQQSAGNEPASQAILQMQRQINALSRDLRDIKWPRRDNQRRPTPTRSSSRSREHHDTC</sequence>
<dbReference type="PANTHER" id="PTHR33327:SF3">
    <property type="entry name" value="RNA-DIRECTED DNA POLYMERASE"/>
    <property type="match status" value="1"/>
</dbReference>
<feature type="region of interest" description="Disordered" evidence="1">
    <location>
        <begin position="192"/>
        <end position="211"/>
    </location>
</feature>
<protein>
    <submittedName>
        <fullName evidence="4">Uncharacterized protein LOC125778697</fullName>
    </submittedName>
</protein>
<dbReference type="RefSeq" id="XP_049313701.1">
    <property type="nucleotide sequence ID" value="XM_049457744.1"/>
</dbReference>
<dbReference type="Proteomes" id="UP001652620">
    <property type="component" value="Chromosome 5"/>
</dbReference>
<dbReference type="PANTHER" id="PTHR33327">
    <property type="entry name" value="ENDONUCLEASE"/>
    <property type="match status" value="1"/>
</dbReference>
<organism evidence="3 4">
    <name type="scientific">Bactrocera dorsalis</name>
    <name type="common">Oriental fruit fly</name>
    <name type="synonym">Dacus dorsalis</name>
    <dbReference type="NCBI Taxonomy" id="27457"/>
    <lineage>
        <taxon>Eukaryota</taxon>
        <taxon>Metazoa</taxon>
        <taxon>Ecdysozoa</taxon>
        <taxon>Arthropoda</taxon>
        <taxon>Hexapoda</taxon>
        <taxon>Insecta</taxon>
        <taxon>Pterygota</taxon>
        <taxon>Neoptera</taxon>
        <taxon>Endopterygota</taxon>
        <taxon>Diptera</taxon>
        <taxon>Brachycera</taxon>
        <taxon>Muscomorpha</taxon>
        <taxon>Tephritoidea</taxon>
        <taxon>Tephritidae</taxon>
        <taxon>Bactrocera</taxon>
        <taxon>Bactrocera</taxon>
    </lineage>
</organism>
<dbReference type="Pfam" id="PF23055">
    <property type="entry name" value="DUF7041"/>
    <property type="match status" value="1"/>
</dbReference>
<feature type="region of interest" description="Disordered" evidence="1">
    <location>
        <begin position="228"/>
        <end position="260"/>
    </location>
</feature>
<name>A0ABM3JWU4_BACDO</name>
<reference evidence="4" key="1">
    <citation type="submission" date="2025-08" db="UniProtKB">
        <authorList>
            <consortium name="RefSeq"/>
        </authorList>
    </citation>
    <scope>IDENTIFICATION</scope>
    <source>
        <tissue evidence="4">Adult</tissue>
    </source>
</reference>
<keyword evidence="3" id="KW-1185">Reference proteome</keyword>
<evidence type="ECO:0000313" key="4">
    <source>
        <dbReference type="RefSeq" id="XP_049313701.1"/>
    </source>
</evidence>
<evidence type="ECO:0000259" key="2">
    <source>
        <dbReference type="Pfam" id="PF23055"/>
    </source>
</evidence>
<gene>
    <name evidence="4" type="primary">LOC125778697</name>
</gene>
<accession>A0ABM3JWU4</accession>
<evidence type="ECO:0000313" key="3">
    <source>
        <dbReference type="Proteomes" id="UP001652620"/>
    </source>
</evidence>
<feature type="domain" description="DUF7041" evidence="2">
    <location>
        <begin position="29"/>
        <end position="112"/>
    </location>
</feature>
<dbReference type="GeneID" id="125778697"/>
<feature type="compositionally biased region" description="Basic and acidic residues" evidence="1">
    <location>
        <begin position="228"/>
        <end position="242"/>
    </location>
</feature>
<evidence type="ECO:0000256" key="1">
    <source>
        <dbReference type="SAM" id="MobiDB-lite"/>
    </source>
</evidence>